<evidence type="ECO:0008006" key="3">
    <source>
        <dbReference type="Google" id="ProtNLM"/>
    </source>
</evidence>
<organism evidence="1 2">
    <name type="scientific">Fuerstiella marisgermanici</name>
    <dbReference type="NCBI Taxonomy" id="1891926"/>
    <lineage>
        <taxon>Bacteria</taxon>
        <taxon>Pseudomonadati</taxon>
        <taxon>Planctomycetota</taxon>
        <taxon>Planctomycetia</taxon>
        <taxon>Planctomycetales</taxon>
        <taxon>Planctomycetaceae</taxon>
        <taxon>Fuerstiella</taxon>
    </lineage>
</organism>
<dbReference type="Pfam" id="PF25209">
    <property type="entry name" value="Phage_capsid_4"/>
    <property type="match status" value="1"/>
</dbReference>
<gene>
    <name evidence="1" type="ORF">Fuma_01777</name>
</gene>
<dbReference type="Proteomes" id="UP000187735">
    <property type="component" value="Chromosome"/>
</dbReference>
<accession>A0A1P8WDP9</accession>
<proteinExistence type="predicted"/>
<evidence type="ECO:0000313" key="1">
    <source>
        <dbReference type="EMBL" id="APZ92169.1"/>
    </source>
</evidence>
<sequence>MPTSLLPQGEIFAAAMSLATGSVSPQILEDDFDVDADVLNEAMSSEYRGIGFHGMIRAAAAEAGIPVGHHIADAEYYRLAQQIQERFDYRSAGGQISASQGWSTMNLASINENVLNRAIHSRFAKHTSIIPAVAQEAPSRDFRPHKTYRMYGHGFFKKVGATGEIEHLQFSDTGFSNAVDTTAGMVTIPRTAIINDEIGIFDQMAVSIADVGFDTRERDFCYLLLDPSLWRTSATTAPDGNGQLPANALASGGSSAFGIEALEALDDVLSNQRDRADKPIRTGGEKVLLTQAGAMARRAKDINQSSVLMDLASGTKAGQKTEKANPFYGELDKRVSTQWLNHEEMGSRQSATAFFMFADPLVQPFLQVLYLNDRRTPHVESERGAFNVLGQQMRSYWDYGMAQIDDVGGGYSPGA</sequence>
<reference evidence="1 2" key="1">
    <citation type="journal article" date="2016" name="Front. Microbiol.">
        <title>Fuerstia marisgermanicae gen. nov., sp. nov., an Unusual Member of the Phylum Planctomycetes from the German Wadden Sea.</title>
        <authorList>
            <person name="Kohn T."/>
            <person name="Heuer A."/>
            <person name="Jogler M."/>
            <person name="Vollmers J."/>
            <person name="Boedeker C."/>
            <person name="Bunk B."/>
            <person name="Rast P."/>
            <person name="Borchert D."/>
            <person name="Glockner I."/>
            <person name="Freese H.M."/>
            <person name="Klenk H.P."/>
            <person name="Overmann J."/>
            <person name="Kaster A.K."/>
            <person name="Rohde M."/>
            <person name="Wiegand S."/>
            <person name="Jogler C."/>
        </authorList>
    </citation>
    <scope>NUCLEOTIDE SEQUENCE [LARGE SCALE GENOMIC DNA]</scope>
    <source>
        <strain evidence="1 2">NH11</strain>
    </source>
</reference>
<dbReference type="AlphaFoldDB" id="A0A1P8WDP9"/>
<dbReference type="RefSeq" id="WP_077023828.1">
    <property type="nucleotide sequence ID" value="NZ_CP017641.1"/>
</dbReference>
<dbReference type="EMBL" id="CP017641">
    <property type="protein sequence ID" value="APZ92169.1"/>
    <property type="molecule type" value="Genomic_DNA"/>
</dbReference>
<dbReference type="OrthoDB" id="9806592at2"/>
<name>A0A1P8WDP9_9PLAN</name>
<dbReference type="STRING" id="1891926.Fuma_01777"/>
<protein>
    <recommendedName>
        <fullName evidence="3">Mu-like prophage major head subunit gpT</fullName>
    </recommendedName>
</protein>
<keyword evidence="2" id="KW-1185">Reference proteome</keyword>
<dbReference type="KEGG" id="fmr:Fuma_01777"/>
<evidence type="ECO:0000313" key="2">
    <source>
        <dbReference type="Proteomes" id="UP000187735"/>
    </source>
</evidence>